<dbReference type="SUPFAM" id="SSF48208">
    <property type="entry name" value="Six-hairpin glycosidases"/>
    <property type="match status" value="1"/>
</dbReference>
<reference evidence="1" key="1">
    <citation type="submission" date="2014-02" db="EMBL/GenBank/DDBJ databases">
        <title>Expanding our view of genomic diversity in Candidatus Accumulibacter clades.</title>
        <authorList>
            <person name="Skennerton C.T."/>
            <person name="Barr J.J."/>
            <person name="Slater F.R."/>
            <person name="Bond P.L."/>
            <person name="Tyson G.W."/>
        </authorList>
    </citation>
    <scope>NUCLEOTIDE SEQUENCE [LARGE SCALE GENOMIC DNA]</scope>
</reference>
<name>A0A011NUD1_9PROT</name>
<organism evidence="1 2">
    <name type="scientific">Candidatus Accumulibacter adjunctus</name>
    <dbReference type="NCBI Taxonomy" id="1454001"/>
    <lineage>
        <taxon>Bacteria</taxon>
        <taxon>Pseudomonadati</taxon>
        <taxon>Pseudomonadota</taxon>
        <taxon>Betaproteobacteria</taxon>
        <taxon>Candidatus Accumulibacter</taxon>
    </lineage>
</organism>
<evidence type="ECO:0000313" key="1">
    <source>
        <dbReference type="EMBL" id="EXI68185.1"/>
    </source>
</evidence>
<evidence type="ECO:0000313" key="2">
    <source>
        <dbReference type="Proteomes" id="UP000020218"/>
    </source>
</evidence>
<dbReference type="PATRIC" id="fig|1454001.3.peg.1456"/>
<accession>A0A011NUD1</accession>
<protein>
    <recommendedName>
        <fullName evidence="3">Squalene cyclase C-terminal domain-containing protein</fullName>
    </recommendedName>
</protein>
<comment type="caution">
    <text evidence="1">The sequence shown here is derived from an EMBL/GenBank/DDBJ whole genome shotgun (WGS) entry which is preliminary data.</text>
</comment>
<gene>
    <name evidence="1" type="ORF">AW08_01403</name>
</gene>
<dbReference type="GO" id="GO:0005975">
    <property type="term" value="P:carbohydrate metabolic process"/>
    <property type="evidence" value="ECO:0007669"/>
    <property type="project" value="InterPro"/>
</dbReference>
<dbReference type="AlphaFoldDB" id="A0A011NUD1"/>
<evidence type="ECO:0008006" key="3">
    <source>
        <dbReference type="Google" id="ProtNLM"/>
    </source>
</evidence>
<keyword evidence="2" id="KW-1185">Reference proteome</keyword>
<dbReference type="STRING" id="1454001.AW08_01403"/>
<dbReference type="Proteomes" id="UP000020218">
    <property type="component" value="Unassembled WGS sequence"/>
</dbReference>
<dbReference type="EMBL" id="JFAX01000006">
    <property type="protein sequence ID" value="EXI68185.1"/>
    <property type="molecule type" value="Genomic_DNA"/>
</dbReference>
<proteinExistence type="predicted"/>
<dbReference type="Gene3D" id="1.50.10.20">
    <property type="match status" value="1"/>
</dbReference>
<sequence length="403" mass="44234">MSLKKIASDFKARYIDERRLPEAARQQLQRDRAGLPEHDAGPLAVAEAGIEWLKRSQDKSACQDGGSARDFSLLRGWASSYPETSGYIVPTLIDFAARTNDQPLADRAQRMLDWLVSIQFPEGGFQGGKVDASERVPVTFNTGQILLGLAAGVQRFGEAYRRPMVLAGSWLRDSLDPDGCWRKHATPFASPGEKAYETHVSWGLFEAARIEPGLGFAEAGLKQVRWAIGKQMDNGWFASNSLSSPAEPHTHTIGYVLRGVIEAYRFAGEADLLAAAALTADALLEVIEDDGRLPGKLDRNWRPTVDWVCLTGNVQIAACWLLLFGITGKAAYLDAARRANRYVRRTVYLSGNPDVVGGVRGSFPVDGDYGRFEYLNWAAKFCVDSQLLEASADVPPRGPGDER</sequence>
<dbReference type="InterPro" id="IPR008928">
    <property type="entry name" value="6-hairpin_glycosidase_sf"/>
</dbReference>